<feature type="non-terminal residue" evidence="1">
    <location>
        <position position="43"/>
    </location>
</feature>
<accession>A0ACA9R8U3</accession>
<name>A0ACA9R8U3_9GLOM</name>
<gene>
    <name evidence="1" type="ORF">ACOLOM_LOCUS14342</name>
</gene>
<evidence type="ECO:0000313" key="1">
    <source>
        <dbReference type="EMBL" id="CAG8781503.1"/>
    </source>
</evidence>
<sequence length="43" mass="5090">EAAGHNAKTWREHAWTFYDWMENETSHPDPNLTTYAIMIRALL</sequence>
<proteinExistence type="predicted"/>
<feature type="non-terminal residue" evidence="1">
    <location>
        <position position="1"/>
    </location>
</feature>
<keyword evidence="2" id="KW-1185">Reference proteome</keyword>
<dbReference type="EMBL" id="CAJVPT010072199">
    <property type="protein sequence ID" value="CAG8781503.1"/>
    <property type="molecule type" value="Genomic_DNA"/>
</dbReference>
<protein>
    <submittedName>
        <fullName evidence="1">10474_t:CDS:1</fullName>
    </submittedName>
</protein>
<evidence type="ECO:0000313" key="2">
    <source>
        <dbReference type="Proteomes" id="UP000789525"/>
    </source>
</evidence>
<reference evidence="1" key="1">
    <citation type="submission" date="2021-06" db="EMBL/GenBank/DDBJ databases">
        <authorList>
            <person name="Kallberg Y."/>
            <person name="Tangrot J."/>
            <person name="Rosling A."/>
        </authorList>
    </citation>
    <scope>NUCLEOTIDE SEQUENCE</scope>
    <source>
        <strain evidence="1">CL356</strain>
    </source>
</reference>
<comment type="caution">
    <text evidence="1">The sequence shown here is derived from an EMBL/GenBank/DDBJ whole genome shotgun (WGS) entry which is preliminary data.</text>
</comment>
<dbReference type="Proteomes" id="UP000789525">
    <property type="component" value="Unassembled WGS sequence"/>
</dbReference>
<organism evidence="1 2">
    <name type="scientific">Acaulospora colombiana</name>
    <dbReference type="NCBI Taxonomy" id="27376"/>
    <lineage>
        <taxon>Eukaryota</taxon>
        <taxon>Fungi</taxon>
        <taxon>Fungi incertae sedis</taxon>
        <taxon>Mucoromycota</taxon>
        <taxon>Glomeromycotina</taxon>
        <taxon>Glomeromycetes</taxon>
        <taxon>Diversisporales</taxon>
        <taxon>Acaulosporaceae</taxon>
        <taxon>Acaulospora</taxon>
    </lineage>
</organism>